<keyword evidence="1" id="KW-0472">Membrane</keyword>
<gene>
    <name evidence="2" type="ORF">FCE95_03070</name>
</gene>
<protein>
    <submittedName>
        <fullName evidence="2">Uncharacterized protein</fullName>
    </submittedName>
</protein>
<evidence type="ECO:0000256" key="1">
    <source>
        <dbReference type="SAM" id="Phobius"/>
    </source>
</evidence>
<dbReference type="RefSeq" id="WP_137265511.1">
    <property type="nucleotide sequence ID" value="NZ_SZUA01000001.1"/>
</dbReference>
<dbReference type="EMBL" id="SZUA01000001">
    <property type="protein sequence ID" value="TKR33302.1"/>
    <property type="molecule type" value="Genomic_DNA"/>
</dbReference>
<organism evidence="2 3">
    <name type="scientific">Luteimonas gilva</name>
    <dbReference type="NCBI Taxonomy" id="2572684"/>
    <lineage>
        <taxon>Bacteria</taxon>
        <taxon>Pseudomonadati</taxon>
        <taxon>Pseudomonadota</taxon>
        <taxon>Gammaproteobacteria</taxon>
        <taxon>Lysobacterales</taxon>
        <taxon>Lysobacteraceae</taxon>
        <taxon>Luteimonas</taxon>
    </lineage>
</organism>
<proteinExistence type="predicted"/>
<comment type="caution">
    <text evidence="2">The sequence shown here is derived from an EMBL/GenBank/DDBJ whole genome shotgun (WGS) entry which is preliminary data.</text>
</comment>
<keyword evidence="1" id="KW-1133">Transmembrane helix</keyword>
<dbReference type="Proteomes" id="UP000308707">
    <property type="component" value="Unassembled WGS sequence"/>
</dbReference>
<reference evidence="2 3" key="1">
    <citation type="submission" date="2019-04" db="EMBL/GenBank/DDBJ databases">
        <title>Reference strain of H23.</title>
        <authorList>
            <person name="Luo X."/>
        </authorList>
    </citation>
    <scope>NUCLEOTIDE SEQUENCE [LARGE SCALE GENOMIC DNA]</scope>
    <source>
        <strain evidence="2 3">H23</strain>
    </source>
</reference>
<sequence>MDEKLIGLEKKVFRLQLLCGAMIALCGLFLLTGFAAQKQKFAEIDVERINIVEQDGTLRMAISNQARQHPGILNGKPLKRDGPRPPGIIFFNHLGDEMGGLVFGDNSAKKDGSAGQSGWMSWDKLRNDQIFATYYSEDKSGEYETGMKMWNRPNVTIDEQAAQYEAARSLPEAERKAAVQAMFARGGLTSERLFLGKRKDNSTMLVMSDIAGKARIRMQVAADGTPKLEFLDGAGKVVSSLPEK</sequence>
<dbReference type="OrthoDB" id="1349101at2"/>
<evidence type="ECO:0000313" key="3">
    <source>
        <dbReference type="Proteomes" id="UP000308707"/>
    </source>
</evidence>
<keyword evidence="3" id="KW-1185">Reference proteome</keyword>
<accession>A0A4U5JTZ5</accession>
<feature type="transmembrane region" description="Helical" evidence="1">
    <location>
        <begin position="12"/>
        <end position="36"/>
    </location>
</feature>
<evidence type="ECO:0000313" key="2">
    <source>
        <dbReference type="EMBL" id="TKR33302.1"/>
    </source>
</evidence>
<keyword evidence="1" id="KW-0812">Transmembrane</keyword>
<name>A0A4U5JTZ5_9GAMM</name>
<dbReference type="AlphaFoldDB" id="A0A4U5JTZ5"/>